<protein>
    <submittedName>
        <fullName evidence="2">GNAT family N-acetyltransferase</fullName>
    </submittedName>
</protein>
<dbReference type="CDD" id="cd04301">
    <property type="entry name" value="NAT_SF"/>
    <property type="match status" value="1"/>
</dbReference>
<feature type="domain" description="N-acetyltransferase" evidence="1">
    <location>
        <begin position="3"/>
        <end position="142"/>
    </location>
</feature>
<evidence type="ECO:0000313" key="3">
    <source>
        <dbReference type="Proteomes" id="UP000682134"/>
    </source>
</evidence>
<accession>A0A940NMP8</accession>
<dbReference type="EMBL" id="JAGIYQ010000019">
    <property type="protein sequence ID" value="MBP0727137.1"/>
    <property type="molecule type" value="Genomic_DNA"/>
</dbReference>
<dbReference type="Proteomes" id="UP000682134">
    <property type="component" value="Unassembled WGS sequence"/>
</dbReference>
<dbReference type="InterPro" id="IPR000182">
    <property type="entry name" value="GNAT_dom"/>
</dbReference>
<gene>
    <name evidence="2" type="ORF">J5Y03_18470</name>
</gene>
<evidence type="ECO:0000313" key="2">
    <source>
        <dbReference type="EMBL" id="MBP0727137.1"/>
    </source>
</evidence>
<evidence type="ECO:0000259" key="1">
    <source>
        <dbReference type="PROSITE" id="PS51186"/>
    </source>
</evidence>
<dbReference type="InterPro" id="IPR016181">
    <property type="entry name" value="Acyl_CoA_acyltransferase"/>
</dbReference>
<dbReference type="RefSeq" id="WP_209407470.1">
    <property type="nucleotide sequence ID" value="NZ_JAGIYQ010000019.1"/>
</dbReference>
<dbReference type="AlphaFoldDB" id="A0A940NMP8"/>
<dbReference type="Gene3D" id="3.40.630.30">
    <property type="match status" value="1"/>
</dbReference>
<reference evidence="2" key="1">
    <citation type="submission" date="2021-04" db="EMBL/GenBank/DDBJ databases">
        <title>Genome seq and assembly of Bacillus sp.</title>
        <authorList>
            <person name="Chhetri G."/>
        </authorList>
    </citation>
    <scope>NUCLEOTIDE SEQUENCE</scope>
    <source>
        <strain evidence="2">RG28</strain>
    </source>
</reference>
<organism evidence="2 3">
    <name type="scientific">Gottfriedia endophytica</name>
    <dbReference type="NCBI Taxonomy" id="2820819"/>
    <lineage>
        <taxon>Bacteria</taxon>
        <taxon>Bacillati</taxon>
        <taxon>Bacillota</taxon>
        <taxon>Bacilli</taxon>
        <taxon>Bacillales</taxon>
        <taxon>Bacillaceae</taxon>
        <taxon>Gottfriedia</taxon>
    </lineage>
</organism>
<proteinExistence type="predicted"/>
<dbReference type="Pfam" id="PF00583">
    <property type="entry name" value="Acetyltransf_1"/>
    <property type="match status" value="1"/>
</dbReference>
<dbReference type="PROSITE" id="PS51186">
    <property type="entry name" value="GNAT"/>
    <property type="match status" value="1"/>
</dbReference>
<keyword evidence="3" id="KW-1185">Reference proteome</keyword>
<name>A0A940NMP8_9BACI</name>
<comment type="caution">
    <text evidence="2">The sequence shown here is derived from an EMBL/GenBank/DDBJ whole genome shotgun (WGS) entry which is preliminary data.</text>
</comment>
<sequence>MELYIKELKTEVDWSLAYPVMHELRTHLSEKEYINLMHEMADENYQLFALIDDEKIQSLAGVTIRTNLYALKHVYVYDLVTTKHARSKGYGEKLLSFLEIWGREQGCTNIALESGVQRTDAHRFYEKKLGFDRTSYSFRKRL</sequence>
<dbReference type="SUPFAM" id="SSF55729">
    <property type="entry name" value="Acyl-CoA N-acyltransferases (Nat)"/>
    <property type="match status" value="1"/>
</dbReference>
<dbReference type="GO" id="GO:0016747">
    <property type="term" value="F:acyltransferase activity, transferring groups other than amino-acyl groups"/>
    <property type="evidence" value="ECO:0007669"/>
    <property type="project" value="InterPro"/>
</dbReference>